<keyword evidence="2" id="KW-1185">Reference proteome</keyword>
<dbReference type="EMBL" id="KK583189">
    <property type="protein sequence ID" value="KDO35297.1"/>
    <property type="molecule type" value="Genomic_DNA"/>
</dbReference>
<dbReference type="Proteomes" id="UP000030745">
    <property type="component" value="Unassembled WGS sequence"/>
</dbReference>
<protein>
    <submittedName>
        <fullName evidence="1">Uncharacterized protein</fullName>
    </submittedName>
</protein>
<reference evidence="1 2" key="1">
    <citation type="journal article" date="2013" name="PLoS Genet.">
        <title>Distinctive expansion of potential virulence genes in the genome of the oomycete fish pathogen Saprolegnia parasitica.</title>
        <authorList>
            <person name="Jiang R.H."/>
            <person name="de Bruijn I."/>
            <person name="Haas B.J."/>
            <person name="Belmonte R."/>
            <person name="Lobach L."/>
            <person name="Christie J."/>
            <person name="van den Ackerveken G."/>
            <person name="Bottin A."/>
            <person name="Bulone V."/>
            <person name="Diaz-Moreno S.M."/>
            <person name="Dumas B."/>
            <person name="Fan L."/>
            <person name="Gaulin E."/>
            <person name="Govers F."/>
            <person name="Grenville-Briggs L.J."/>
            <person name="Horner N.R."/>
            <person name="Levin J.Z."/>
            <person name="Mammella M."/>
            <person name="Meijer H.J."/>
            <person name="Morris P."/>
            <person name="Nusbaum C."/>
            <person name="Oome S."/>
            <person name="Phillips A.J."/>
            <person name="van Rooyen D."/>
            <person name="Rzeszutek E."/>
            <person name="Saraiva M."/>
            <person name="Secombes C.J."/>
            <person name="Seidl M.F."/>
            <person name="Snel B."/>
            <person name="Stassen J.H."/>
            <person name="Sykes S."/>
            <person name="Tripathy S."/>
            <person name="van den Berg H."/>
            <person name="Vega-Arreguin J.C."/>
            <person name="Wawra S."/>
            <person name="Young S.K."/>
            <person name="Zeng Q."/>
            <person name="Dieguez-Uribeondo J."/>
            <person name="Russ C."/>
            <person name="Tyler B.M."/>
            <person name="van West P."/>
        </authorList>
    </citation>
    <scope>NUCLEOTIDE SEQUENCE [LARGE SCALE GENOMIC DNA]</scope>
    <source>
        <strain evidence="1 2">CBS 223.65</strain>
    </source>
</reference>
<name>A0A067D8H1_SAPPC</name>
<dbReference type="VEuPathDB" id="FungiDB:SPRG_00146"/>
<dbReference type="RefSeq" id="XP_012193644.1">
    <property type="nucleotide sequence ID" value="XM_012338254.1"/>
</dbReference>
<dbReference type="STRING" id="695850.A0A067D8H1"/>
<dbReference type="GeneID" id="24122799"/>
<dbReference type="KEGG" id="spar:SPRG_00146"/>
<dbReference type="AlphaFoldDB" id="A0A067D8H1"/>
<proteinExistence type="predicted"/>
<sequence>MLPDAERAKMDAKIADLKAQLANLQNPPLQRLQQELQALEQQEKSLPTKPQWKKRVIDNRTRWVQLTTLPEAARVFFLCSTTLPSYGAIEAVVVEGETAFVQFQERFAGEKAMKFGQTYLNTALTMAWSEQGPAPTESSSA</sequence>
<evidence type="ECO:0000313" key="1">
    <source>
        <dbReference type="EMBL" id="KDO35297.1"/>
    </source>
</evidence>
<organism evidence="1 2">
    <name type="scientific">Saprolegnia parasitica (strain CBS 223.65)</name>
    <dbReference type="NCBI Taxonomy" id="695850"/>
    <lineage>
        <taxon>Eukaryota</taxon>
        <taxon>Sar</taxon>
        <taxon>Stramenopiles</taxon>
        <taxon>Oomycota</taxon>
        <taxon>Saprolegniomycetes</taxon>
        <taxon>Saprolegniales</taxon>
        <taxon>Saprolegniaceae</taxon>
        <taxon>Saprolegnia</taxon>
    </lineage>
</organism>
<accession>A0A067D8H1</accession>
<evidence type="ECO:0000313" key="2">
    <source>
        <dbReference type="Proteomes" id="UP000030745"/>
    </source>
</evidence>
<gene>
    <name evidence="1" type="ORF">SPRG_00146</name>
</gene>